<proteinExistence type="predicted"/>
<reference evidence="1 2" key="1">
    <citation type="submission" date="2021-07" db="EMBL/GenBank/DDBJ databases">
        <authorList>
            <person name="Palmer J.M."/>
        </authorList>
    </citation>
    <scope>NUCLEOTIDE SEQUENCE [LARGE SCALE GENOMIC DNA]</scope>
    <source>
        <strain evidence="1 2">AT_MEX2019</strain>
        <tissue evidence="1">Muscle</tissue>
    </source>
</reference>
<name>A0ABU7AJF3_9TELE</name>
<protein>
    <submittedName>
        <fullName evidence="1">Uncharacterized protein</fullName>
    </submittedName>
</protein>
<accession>A0ABU7AJF3</accession>
<sequence length="106" mass="11643">MNSERWMFAFSREKSNNLITQRKQYFRETSGNDHRAVYSGEHVILSDQSSTLLENEAELTGFALPAECALPRQGVHSVGVTYLGATPVLQEAGGYSELPPAGGKCH</sequence>
<comment type="caution">
    <text evidence="1">The sequence shown here is derived from an EMBL/GenBank/DDBJ whole genome shotgun (WGS) entry which is preliminary data.</text>
</comment>
<organism evidence="1 2">
    <name type="scientific">Ataeniobius toweri</name>
    <dbReference type="NCBI Taxonomy" id="208326"/>
    <lineage>
        <taxon>Eukaryota</taxon>
        <taxon>Metazoa</taxon>
        <taxon>Chordata</taxon>
        <taxon>Craniata</taxon>
        <taxon>Vertebrata</taxon>
        <taxon>Euteleostomi</taxon>
        <taxon>Actinopterygii</taxon>
        <taxon>Neopterygii</taxon>
        <taxon>Teleostei</taxon>
        <taxon>Neoteleostei</taxon>
        <taxon>Acanthomorphata</taxon>
        <taxon>Ovalentaria</taxon>
        <taxon>Atherinomorphae</taxon>
        <taxon>Cyprinodontiformes</taxon>
        <taxon>Goodeidae</taxon>
        <taxon>Ataeniobius</taxon>
    </lineage>
</organism>
<dbReference type="EMBL" id="JAHUTI010017127">
    <property type="protein sequence ID" value="MED6237594.1"/>
    <property type="molecule type" value="Genomic_DNA"/>
</dbReference>
<evidence type="ECO:0000313" key="1">
    <source>
        <dbReference type="EMBL" id="MED6237594.1"/>
    </source>
</evidence>
<dbReference type="Proteomes" id="UP001345963">
    <property type="component" value="Unassembled WGS sequence"/>
</dbReference>
<gene>
    <name evidence="1" type="ORF">ATANTOWER_028779</name>
</gene>
<keyword evidence="2" id="KW-1185">Reference proteome</keyword>
<evidence type="ECO:0000313" key="2">
    <source>
        <dbReference type="Proteomes" id="UP001345963"/>
    </source>
</evidence>